<dbReference type="Gene3D" id="3.40.50.2300">
    <property type="match status" value="1"/>
</dbReference>
<evidence type="ECO:0000256" key="5">
    <source>
        <dbReference type="ARBA" id="ARBA00051722"/>
    </source>
</evidence>
<comment type="similarity">
    <text evidence="1">Belongs to the low molecular weight phosphotyrosine protein phosphatase family.</text>
</comment>
<feature type="active site" evidence="6">
    <location>
        <position position="21"/>
    </location>
</feature>
<dbReference type="PANTHER" id="PTHR11717:SF31">
    <property type="entry name" value="LOW MOLECULAR WEIGHT PROTEIN-TYROSINE-PHOSPHATASE ETP-RELATED"/>
    <property type="match status" value="1"/>
</dbReference>
<evidence type="ECO:0000256" key="6">
    <source>
        <dbReference type="PIRSR" id="PIRSR617867-1"/>
    </source>
</evidence>
<evidence type="ECO:0000256" key="2">
    <source>
        <dbReference type="ARBA" id="ARBA00013064"/>
    </source>
</evidence>
<dbReference type="RefSeq" id="WP_268907488.1">
    <property type="nucleotide sequence ID" value="NZ_SGXM01000008.1"/>
</dbReference>
<evidence type="ECO:0000313" key="8">
    <source>
        <dbReference type="EMBL" id="RZT31847.1"/>
    </source>
</evidence>
<dbReference type="Proteomes" id="UP000291078">
    <property type="component" value="Unassembled WGS sequence"/>
</dbReference>
<sequence length="160" mass="17114">MTALVTPIRSILVVCLGNRCRSPMAALLLQQALPGCHVLSAGLEPPVGAGADPRAVRLLAQEGVDLRPHRARAIDAPLVDQADLVLVMEDDQRLMLEGLHPGARGKTFRLCESIDADVPDPYGGSHGMFAVVLGMIRHGVEAWTTCVRERQNASGCEETS</sequence>
<dbReference type="SMART" id="SM00226">
    <property type="entry name" value="LMWPc"/>
    <property type="match status" value="1"/>
</dbReference>
<dbReference type="Pfam" id="PF01451">
    <property type="entry name" value="LMWPc"/>
    <property type="match status" value="1"/>
</dbReference>
<gene>
    <name evidence="8" type="ORF">EV147_4347</name>
</gene>
<dbReference type="InterPro" id="IPR050438">
    <property type="entry name" value="LMW_PTPase"/>
</dbReference>
<comment type="catalytic activity">
    <reaction evidence="5">
        <text>O-phospho-L-tyrosyl-[protein] + H2O = L-tyrosyl-[protein] + phosphate</text>
        <dbReference type="Rhea" id="RHEA:10684"/>
        <dbReference type="Rhea" id="RHEA-COMP:10136"/>
        <dbReference type="Rhea" id="RHEA-COMP:20101"/>
        <dbReference type="ChEBI" id="CHEBI:15377"/>
        <dbReference type="ChEBI" id="CHEBI:43474"/>
        <dbReference type="ChEBI" id="CHEBI:46858"/>
        <dbReference type="ChEBI" id="CHEBI:61978"/>
        <dbReference type="EC" id="3.1.3.48"/>
    </reaction>
</comment>
<feature type="active site" description="Nucleophile" evidence="6">
    <location>
        <position position="15"/>
    </location>
</feature>
<evidence type="ECO:0000256" key="1">
    <source>
        <dbReference type="ARBA" id="ARBA00011063"/>
    </source>
</evidence>
<reference evidence="8 9" key="1">
    <citation type="journal article" date="2015" name="Stand. Genomic Sci.">
        <title>Genomic Encyclopedia of Bacterial and Archaeal Type Strains, Phase III: the genomes of soil and plant-associated and newly described type strains.</title>
        <authorList>
            <person name="Whitman W.B."/>
            <person name="Woyke T."/>
            <person name="Klenk H.P."/>
            <person name="Zhou Y."/>
            <person name="Lilburn T.G."/>
            <person name="Beck B.J."/>
            <person name="De Vos P."/>
            <person name="Vandamme P."/>
            <person name="Eisen J.A."/>
            <person name="Garrity G."/>
            <person name="Hugenholtz P."/>
            <person name="Kyrpides N.C."/>
        </authorList>
    </citation>
    <scope>NUCLEOTIDE SEQUENCE [LARGE SCALE GENOMIC DNA]</scope>
    <source>
        <strain evidence="8 9">ASC-9842</strain>
    </source>
</reference>
<dbReference type="InterPro" id="IPR017867">
    <property type="entry name" value="Tyr_phospatase_low_mol_wt"/>
</dbReference>
<protein>
    <recommendedName>
        <fullName evidence="2">protein-tyrosine-phosphatase</fullName>
        <ecNumber evidence="2">3.1.3.48</ecNumber>
    </recommendedName>
</protein>
<organism evidence="8 9">
    <name type="scientific">Cupriavidus agavae</name>
    <dbReference type="NCBI Taxonomy" id="1001822"/>
    <lineage>
        <taxon>Bacteria</taxon>
        <taxon>Pseudomonadati</taxon>
        <taxon>Pseudomonadota</taxon>
        <taxon>Betaproteobacteria</taxon>
        <taxon>Burkholderiales</taxon>
        <taxon>Burkholderiaceae</taxon>
        <taxon>Cupriavidus</taxon>
    </lineage>
</organism>
<dbReference type="EMBL" id="SGXM01000008">
    <property type="protein sequence ID" value="RZT31847.1"/>
    <property type="molecule type" value="Genomic_DNA"/>
</dbReference>
<dbReference type="AlphaFoldDB" id="A0A4Q7RGT7"/>
<dbReference type="SUPFAM" id="SSF52788">
    <property type="entry name" value="Phosphotyrosine protein phosphatases I"/>
    <property type="match status" value="1"/>
</dbReference>
<comment type="caution">
    <text evidence="8">The sequence shown here is derived from an EMBL/GenBank/DDBJ whole genome shotgun (WGS) entry which is preliminary data.</text>
</comment>
<dbReference type="EC" id="3.1.3.48" evidence="2"/>
<evidence type="ECO:0000256" key="4">
    <source>
        <dbReference type="ARBA" id="ARBA00022912"/>
    </source>
</evidence>
<proteinExistence type="inferred from homology"/>
<evidence type="ECO:0000313" key="9">
    <source>
        <dbReference type="Proteomes" id="UP000291078"/>
    </source>
</evidence>
<evidence type="ECO:0000259" key="7">
    <source>
        <dbReference type="SMART" id="SM00226"/>
    </source>
</evidence>
<dbReference type="PANTHER" id="PTHR11717">
    <property type="entry name" value="LOW MOLECULAR WEIGHT PROTEIN TYROSINE PHOSPHATASE"/>
    <property type="match status" value="1"/>
</dbReference>
<feature type="domain" description="Phosphotyrosine protein phosphatase I" evidence="7">
    <location>
        <begin position="9"/>
        <end position="146"/>
    </location>
</feature>
<keyword evidence="9" id="KW-1185">Reference proteome</keyword>
<dbReference type="InterPro" id="IPR036196">
    <property type="entry name" value="Ptyr_pPase_sf"/>
</dbReference>
<dbReference type="PRINTS" id="PR00719">
    <property type="entry name" value="LMWPTPASE"/>
</dbReference>
<dbReference type="GO" id="GO:0004725">
    <property type="term" value="F:protein tyrosine phosphatase activity"/>
    <property type="evidence" value="ECO:0007669"/>
    <property type="project" value="UniProtKB-EC"/>
</dbReference>
<keyword evidence="4" id="KW-0904">Protein phosphatase</keyword>
<name>A0A4Q7RGT7_9BURK</name>
<accession>A0A4Q7RGT7</accession>
<keyword evidence="3" id="KW-0378">Hydrolase</keyword>
<feature type="active site" description="Proton donor" evidence="6">
    <location>
        <position position="120"/>
    </location>
</feature>
<dbReference type="CDD" id="cd16343">
    <property type="entry name" value="LMWPTP"/>
    <property type="match status" value="1"/>
</dbReference>
<dbReference type="InterPro" id="IPR023485">
    <property type="entry name" value="Ptyr_pPase"/>
</dbReference>
<evidence type="ECO:0000256" key="3">
    <source>
        <dbReference type="ARBA" id="ARBA00022801"/>
    </source>
</evidence>